<dbReference type="Gene3D" id="2.30.38.10">
    <property type="entry name" value="Luciferase, Domain 3"/>
    <property type="match status" value="1"/>
</dbReference>
<dbReference type="AlphaFoldDB" id="B1VRJ5"/>
<sequence length="607" mass="63812">MTGPAVAPTVSGSVLDRFAERCRTAPGRPAVEYAGRQLTYAELDAAAERVTRRLTVDDVAGSVVALCVDRSFNLPVGVLGILRAGAAYLPLDPGYPPPRLDFMLRDSGAGLLITQRDLADRFPVPEGTRVLLLDAAPSGEPGPAPAATAGAENLAYVMYTSGSTGTPKGVAMGHGPLVNLIDWQCAASDCGEGARTLQFSAFSFDASFQEMFSTWAAGGCLVLVDEDVRRDPHRLLAHIDDHHVERVFMPFVALQALANAAVNQGRYPRALREVITAGEQLFVTPALRRFFGALPEARLENQYGPSETHIVTALRLGPDPGQWPGLPSIGRAIDGARIDVVGEDGGSLPAGESGEIAIAGPVVAHGYLGRPGPTAERFVPDPLGPPGSRRYLTGDHGRTEPDGLVHFLGRGDGQVKIRGHRVELGEVEAAVKALPGPADAAVVVHGEPGAGRRLVAYVLTGASGELPADARARLAETLPEYMVPVAVIAMDAFPTTPSGKTDRAALAALPLRISGTGTGEGHDSVEQAVTGLWESVLGAEHVGPDDNFFQLGGTSLLAAVLTTRLHEELGVRADLETLIQQPTVAALADWIRRRPATDTSGLRATPR</sequence>
<dbReference type="KEGG" id="sgr:SGR_584"/>
<proteinExistence type="predicted"/>
<dbReference type="InterPro" id="IPR045851">
    <property type="entry name" value="AMP-bd_C_sf"/>
</dbReference>
<dbReference type="SUPFAM" id="SSF47336">
    <property type="entry name" value="ACP-like"/>
    <property type="match status" value="1"/>
</dbReference>
<dbReference type="PANTHER" id="PTHR45527">
    <property type="entry name" value="NONRIBOSOMAL PEPTIDE SYNTHETASE"/>
    <property type="match status" value="1"/>
</dbReference>
<organism evidence="4 5">
    <name type="scientific">Streptomyces griseus subsp. griseus (strain JCM 4626 / CBS 651.72 / NBRC 13350 / KCC S-0626 / ISP 5235)</name>
    <dbReference type="NCBI Taxonomy" id="455632"/>
    <lineage>
        <taxon>Bacteria</taxon>
        <taxon>Bacillati</taxon>
        <taxon>Actinomycetota</taxon>
        <taxon>Actinomycetes</taxon>
        <taxon>Kitasatosporales</taxon>
        <taxon>Streptomycetaceae</taxon>
        <taxon>Streptomyces</taxon>
    </lineage>
</organism>
<dbReference type="GO" id="GO:0044550">
    <property type="term" value="P:secondary metabolite biosynthetic process"/>
    <property type="evidence" value="ECO:0007669"/>
    <property type="project" value="TreeGrafter"/>
</dbReference>
<dbReference type="FunFam" id="3.40.50.980:FF:000001">
    <property type="entry name" value="Non-ribosomal peptide synthetase"/>
    <property type="match status" value="1"/>
</dbReference>
<dbReference type="GO" id="GO:0017000">
    <property type="term" value="P:antibiotic biosynthetic process"/>
    <property type="evidence" value="ECO:0007669"/>
    <property type="project" value="UniProtKB-ARBA"/>
</dbReference>
<dbReference type="InterPro" id="IPR009081">
    <property type="entry name" value="PP-bd_ACP"/>
</dbReference>
<dbReference type="HOGENOM" id="CLU_000022_2_12_11"/>
<dbReference type="GO" id="GO:0031177">
    <property type="term" value="F:phosphopantetheine binding"/>
    <property type="evidence" value="ECO:0007669"/>
    <property type="project" value="InterPro"/>
</dbReference>
<dbReference type="InterPro" id="IPR000873">
    <property type="entry name" value="AMP-dep_synth/lig_dom"/>
</dbReference>
<dbReference type="Proteomes" id="UP000001685">
    <property type="component" value="Chromosome"/>
</dbReference>
<dbReference type="GO" id="GO:0043041">
    <property type="term" value="P:amino acid activation for nonribosomal peptide biosynthetic process"/>
    <property type="evidence" value="ECO:0007669"/>
    <property type="project" value="TreeGrafter"/>
</dbReference>
<evidence type="ECO:0000256" key="1">
    <source>
        <dbReference type="ARBA" id="ARBA00022450"/>
    </source>
</evidence>
<dbReference type="Pfam" id="PF13193">
    <property type="entry name" value="AMP-binding_C"/>
    <property type="match status" value="1"/>
</dbReference>
<evidence type="ECO:0000313" key="4">
    <source>
        <dbReference type="EMBL" id="BAG17413.1"/>
    </source>
</evidence>
<keyword evidence="2" id="KW-0597">Phosphoprotein</keyword>
<evidence type="ECO:0000259" key="3">
    <source>
        <dbReference type="PROSITE" id="PS50075"/>
    </source>
</evidence>
<dbReference type="EMBL" id="AP009493">
    <property type="protein sequence ID" value="BAG17413.1"/>
    <property type="molecule type" value="Genomic_DNA"/>
</dbReference>
<evidence type="ECO:0000313" key="5">
    <source>
        <dbReference type="Proteomes" id="UP000001685"/>
    </source>
</evidence>
<feature type="domain" description="Carrier" evidence="3">
    <location>
        <begin position="520"/>
        <end position="595"/>
    </location>
</feature>
<dbReference type="eggNOG" id="COG1020">
    <property type="taxonomic scope" value="Bacteria"/>
</dbReference>
<dbReference type="GO" id="GO:0005737">
    <property type="term" value="C:cytoplasm"/>
    <property type="evidence" value="ECO:0007669"/>
    <property type="project" value="TreeGrafter"/>
</dbReference>
<dbReference type="PATRIC" id="fig|455632.4.peg.566"/>
<dbReference type="SMART" id="SM00823">
    <property type="entry name" value="PKS_PP"/>
    <property type="match status" value="1"/>
</dbReference>
<dbReference type="PANTHER" id="PTHR45527:SF1">
    <property type="entry name" value="FATTY ACID SYNTHASE"/>
    <property type="match status" value="1"/>
</dbReference>
<dbReference type="NCBIfam" id="TIGR01733">
    <property type="entry name" value="AA-adenyl-dom"/>
    <property type="match status" value="1"/>
</dbReference>
<accession>B1VRJ5</accession>
<dbReference type="Pfam" id="PF00550">
    <property type="entry name" value="PP-binding"/>
    <property type="match status" value="1"/>
</dbReference>
<dbReference type="Gene3D" id="3.30.300.30">
    <property type="match status" value="1"/>
</dbReference>
<dbReference type="InterPro" id="IPR025110">
    <property type="entry name" value="AMP-bd_C"/>
</dbReference>
<dbReference type="RefSeq" id="WP_012377904.1">
    <property type="nucleotide sequence ID" value="NC_010572.1"/>
</dbReference>
<dbReference type="Pfam" id="PF00501">
    <property type="entry name" value="AMP-binding"/>
    <property type="match status" value="1"/>
</dbReference>
<keyword evidence="1" id="KW-0596">Phosphopantetheine</keyword>
<reference evidence="5" key="1">
    <citation type="journal article" date="2008" name="J. Bacteriol.">
        <title>Genome sequence of the streptomycin-producing microorganism Streptomyces griseus IFO 13350.</title>
        <authorList>
            <person name="Ohnishi Y."/>
            <person name="Ishikawa J."/>
            <person name="Hara H."/>
            <person name="Suzuki H."/>
            <person name="Ikenoya M."/>
            <person name="Ikeda H."/>
            <person name="Yamashita A."/>
            <person name="Hattori M."/>
            <person name="Horinouchi S."/>
        </authorList>
    </citation>
    <scope>NUCLEOTIDE SEQUENCE [LARGE SCALE GENOMIC DNA]</scope>
    <source>
        <strain evidence="5">JCM 4626 / NBRC 13350</strain>
    </source>
</reference>
<evidence type="ECO:0000256" key="2">
    <source>
        <dbReference type="ARBA" id="ARBA00022553"/>
    </source>
</evidence>
<name>B1VRJ5_STRGG</name>
<dbReference type="InterPro" id="IPR010071">
    <property type="entry name" value="AA_adenyl_dom"/>
</dbReference>
<dbReference type="PROSITE" id="PS00455">
    <property type="entry name" value="AMP_BINDING"/>
    <property type="match status" value="1"/>
</dbReference>
<dbReference type="PROSITE" id="PS50075">
    <property type="entry name" value="CARRIER"/>
    <property type="match status" value="1"/>
</dbReference>
<protein>
    <submittedName>
        <fullName evidence="4">NRPS</fullName>
    </submittedName>
</protein>
<dbReference type="SUPFAM" id="SSF56801">
    <property type="entry name" value="Acetyl-CoA synthetase-like"/>
    <property type="match status" value="1"/>
</dbReference>
<dbReference type="Gene3D" id="1.10.1200.10">
    <property type="entry name" value="ACP-like"/>
    <property type="match status" value="1"/>
</dbReference>
<dbReference type="InterPro" id="IPR020845">
    <property type="entry name" value="AMP-binding_CS"/>
</dbReference>
<dbReference type="InterPro" id="IPR020806">
    <property type="entry name" value="PKS_PP-bd"/>
</dbReference>
<dbReference type="Gene3D" id="3.40.50.980">
    <property type="match status" value="2"/>
</dbReference>
<gene>
    <name evidence="4" type="ordered locus">SGR_584</name>
</gene>
<dbReference type="InterPro" id="IPR036736">
    <property type="entry name" value="ACP-like_sf"/>
</dbReference>